<evidence type="ECO:0000259" key="2">
    <source>
        <dbReference type="Pfam" id="PF00171"/>
    </source>
</evidence>
<dbReference type="RefSeq" id="WP_387905947.1">
    <property type="nucleotide sequence ID" value="NZ_JBIBEG010000007.1"/>
</dbReference>
<dbReference type="InterPro" id="IPR016162">
    <property type="entry name" value="Ald_DH_N"/>
</dbReference>
<dbReference type="Gene3D" id="3.40.309.10">
    <property type="entry name" value="Aldehyde Dehydrogenase, Chain A, domain 2"/>
    <property type="match status" value="1"/>
</dbReference>
<organism evidence="3 4">
    <name type="scientific">Streptomyces argenteolus</name>
    <dbReference type="NCBI Taxonomy" id="67274"/>
    <lineage>
        <taxon>Bacteria</taxon>
        <taxon>Bacillati</taxon>
        <taxon>Actinomycetota</taxon>
        <taxon>Actinomycetes</taxon>
        <taxon>Kitasatosporales</taxon>
        <taxon>Streptomycetaceae</taxon>
        <taxon>Streptomyces</taxon>
    </lineage>
</organism>
<dbReference type="SUPFAM" id="SSF53720">
    <property type="entry name" value="ALDH-like"/>
    <property type="match status" value="1"/>
</dbReference>
<dbReference type="PANTHER" id="PTHR43353">
    <property type="entry name" value="SUCCINATE-SEMIALDEHYDE DEHYDROGENASE, MITOCHONDRIAL"/>
    <property type="match status" value="1"/>
</dbReference>
<dbReference type="InterPro" id="IPR016163">
    <property type="entry name" value="Ald_DH_C"/>
</dbReference>
<dbReference type="InterPro" id="IPR015590">
    <property type="entry name" value="Aldehyde_DH_dom"/>
</dbReference>
<protein>
    <submittedName>
        <fullName evidence="3">Aldehyde dehydrogenase family protein</fullName>
    </submittedName>
</protein>
<dbReference type="Pfam" id="PF00171">
    <property type="entry name" value="Aldedh"/>
    <property type="match status" value="1"/>
</dbReference>
<keyword evidence="4" id="KW-1185">Reference proteome</keyword>
<feature type="domain" description="Aldehyde dehydrogenase" evidence="2">
    <location>
        <begin position="23"/>
        <end position="463"/>
    </location>
</feature>
<evidence type="ECO:0000256" key="1">
    <source>
        <dbReference type="ARBA" id="ARBA00023002"/>
    </source>
</evidence>
<keyword evidence="1" id="KW-0560">Oxidoreductase</keyword>
<evidence type="ECO:0000313" key="3">
    <source>
        <dbReference type="EMBL" id="MFF5899177.1"/>
    </source>
</evidence>
<dbReference type="InterPro" id="IPR050740">
    <property type="entry name" value="Aldehyde_DH_Superfamily"/>
</dbReference>
<evidence type="ECO:0000313" key="4">
    <source>
        <dbReference type="Proteomes" id="UP001602322"/>
    </source>
</evidence>
<dbReference type="PANTHER" id="PTHR43353:SF5">
    <property type="entry name" value="SUCCINATE-SEMIALDEHYDE DEHYDROGENASE, MITOCHONDRIAL"/>
    <property type="match status" value="1"/>
</dbReference>
<dbReference type="EMBL" id="JBIBEG010000007">
    <property type="protein sequence ID" value="MFF5899177.1"/>
    <property type="molecule type" value="Genomic_DNA"/>
</dbReference>
<sequence>MSLKRALEQDPDPGSPAAQHPYVVGRCAVIGMPDVFAATDAAADAVDAWSAVPLADRLNLGRRFGEELIKHQDTILDIMVAEAHPITLARWELSCLVQAYSEESIAWYGQQMYSRRTYGDRTLIVRRQADGVVALNPPQNAPVPNSGLAVLALMAGNAVVVRAPRSIALSTLYILRELAVPLLEEMGAPPGTLNIVCGTPQKIIDHWLDDPRINDILYFGSSEAGLRFEQQCVERGKKPILELAGNDTLVVWKDADIPAAVEAVTEAFYGSGQICMVPNCVVVHPEVAEELIARLKESAEAIKPGYPDSPEVLLSPVRRSERFFSLLAQAMEQGGELVCGGNRVELDGSPSQAGQFLEPTVVRVDGLEESQEYRMVCEETFFPLLPVVVPAEAPDDVLLDDVIRFVNANRYGLRNSLWSRSDDVVGTFVARVRNSGLLKINDSHIGFLPVVPTHGGTGMTGGAFGEGNYPMLKTSHVQGVSIGTGASPRRAMFEG</sequence>
<dbReference type="InterPro" id="IPR016161">
    <property type="entry name" value="Ald_DH/histidinol_DH"/>
</dbReference>
<gene>
    <name evidence="3" type="ORF">ACFY8O_25095</name>
</gene>
<accession>A0ABW6XBQ8</accession>
<comment type="caution">
    <text evidence="3">The sequence shown here is derived from an EMBL/GenBank/DDBJ whole genome shotgun (WGS) entry which is preliminary data.</text>
</comment>
<reference evidence="3 4" key="1">
    <citation type="submission" date="2024-10" db="EMBL/GenBank/DDBJ databases">
        <title>The Natural Products Discovery Center: Release of the First 8490 Sequenced Strains for Exploring Actinobacteria Biosynthetic Diversity.</title>
        <authorList>
            <person name="Kalkreuter E."/>
            <person name="Kautsar S.A."/>
            <person name="Yang D."/>
            <person name="Bader C.D."/>
            <person name="Teijaro C.N."/>
            <person name="Fluegel L."/>
            <person name="Davis C.M."/>
            <person name="Simpson J.R."/>
            <person name="Lauterbach L."/>
            <person name="Steele A.D."/>
            <person name="Gui C."/>
            <person name="Meng S."/>
            <person name="Li G."/>
            <person name="Viehrig K."/>
            <person name="Ye F."/>
            <person name="Su P."/>
            <person name="Kiefer A.F."/>
            <person name="Nichols A."/>
            <person name="Cepeda A.J."/>
            <person name="Yan W."/>
            <person name="Fan B."/>
            <person name="Jiang Y."/>
            <person name="Adhikari A."/>
            <person name="Zheng C.-J."/>
            <person name="Schuster L."/>
            <person name="Cowan T.M."/>
            <person name="Smanski M.J."/>
            <person name="Chevrette M.G."/>
            <person name="De Carvalho L.P.S."/>
            <person name="Shen B."/>
        </authorList>
    </citation>
    <scope>NUCLEOTIDE SEQUENCE [LARGE SCALE GENOMIC DNA]</scope>
    <source>
        <strain evidence="3 4">NPDC012540</strain>
    </source>
</reference>
<name>A0ABW6XBQ8_9ACTN</name>
<proteinExistence type="predicted"/>
<dbReference type="Gene3D" id="3.40.605.10">
    <property type="entry name" value="Aldehyde Dehydrogenase, Chain A, domain 1"/>
    <property type="match status" value="1"/>
</dbReference>
<dbReference type="Proteomes" id="UP001602322">
    <property type="component" value="Unassembled WGS sequence"/>
</dbReference>